<reference evidence="12 13" key="1">
    <citation type="submission" date="2017-04" db="EMBL/GenBank/DDBJ databases">
        <authorList>
            <person name="Afonso C.L."/>
            <person name="Miller P.J."/>
            <person name="Scott M.A."/>
            <person name="Spackman E."/>
            <person name="Goraichik I."/>
            <person name="Dimitrov K.M."/>
            <person name="Suarez D.L."/>
            <person name="Swayne D.E."/>
        </authorList>
    </citation>
    <scope>NUCLEOTIDE SEQUENCE [LARGE SCALE GENOMIC DNA]</scope>
    <source>
        <strain evidence="12 13">DSM 13146</strain>
    </source>
</reference>
<dbReference type="SUPFAM" id="SSF52172">
    <property type="entry name" value="CheY-like"/>
    <property type="match status" value="1"/>
</dbReference>
<keyword evidence="5" id="KW-0805">Transcription regulation</keyword>
<dbReference type="CDD" id="cd17623">
    <property type="entry name" value="REC_OmpR_CpxR"/>
    <property type="match status" value="1"/>
</dbReference>
<feature type="DNA-binding region" description="OmpR/PhoB-type" evidence="9">
    <location>
        <begin position="139"/>
        <end position="238"/>
    </location>
</feature>
<dbReference type="GO" id="GO:0000156">
    <property type="term" value="F:phosphorelay response regulator activity"/>
    <property type="evidence" value="ECO:0007669"/>
    <property type="project" value="TreeGrafter"/>
</dbReference>
<gene>
    <name evidence="12" type="ORF">SAMN02746041_01307</name>
</gene>
<evidence type="ECO:0000256" key="1">
    <source>
        <dbReference type="ARBA" id="ARBA00004496"/>
    </source>
</evidence>
<dbReference type="OrthoDB" id="9793321at2"/>
<dbReference type="PANTHER" id="PTHR48111:SF39">
    <property type="entry name" value="TRANSCRIPTIONAL REGULATORY PROTEIN CPXR"/>
    <property type="match status" value="1"/>
</dbReference>
<comment type="subcellular location">
    <subcellularLocation>
        <location evidence="1">Cytoplasm</location>
    </subcellularLocation>
</comment>
<dbReference type="GO" id="GO:0005829">
    <property type="term" value="C:cytosol"/>
    <property type="evidence" value="ECO:0007669"/>
    <property type="project" value="TreeGrafter"/>
</dbReference>
<dbReference type="Pfam" id="PF00486">
    <property type="entry name" value="Trans_reg_C"/>
    <property type="match status" value="1"/>
</dbReference>
<keyword evidence="4" id="KW-0902">Two-component regulatory system</keyword>
<feature type="modified residue" description="4-aspartylphosphate" evidence="8">
    <location>
        <position position="55"/>
    </location>
</feature>
<evidence type="ECO:0000256" key="6">
    <source>
        <dbReference type="ARBA" id="ARBA00023125"/>
    </source>
</evidence>
<dbReference type="InterPro" id="IPR001789">
    <property type="entry name" value="Sig_transdc_resp-reg_receiver"/>
</dbReference>
<dbReference type="SMART" id="SM00862">
    <property type="entry name" value="Trans_reg_C"/>
    <property type="match status" value="1"/>
</dbReference>
<dbReference type="GO" id="GO:0000976">
    <property type="term" value="F:transcription cis-regulatory region binding"/>
    <property type="evidence" value="ECO:0007669"/>
    <property type="project" value="TreeGrafter"/>
</dbReference>
<dbReference type="InterPro" id="IPR036388">
    <property type="entry name" value="WH-like_DNA-bd_sf"/>
</dbReference>
<evidence type="ECO:0000256" key="7">
    <source>
        <dbReference type="ARBA" id="ARBA00023163"/>
    </source>
</evidence>
<dbReference type="SUPFAM" id="SSF46894">
    <property type="entry name" value="C-terminal effector domain of the bipartite response regulators"/>
    <property type="match status" value="1"/>
</dbReference>
<sequence length="256" mass="28211">MREGLRLLVVDDDVELCELLTEYLEPHGFQVTSVHDGEAGLQAVGHKHFDLVVLDVMLPGLDGLEVLRRLRALSPIPVVMLTARGDDVDRIVGLELGADDYLPKPFNPRELLARLRAVLRRARQPESKAQEQDAASARPEVLRVGDVELHPGTRTVSCGGRPVRLTTVEFNLLEVLLRGAGRVLSREELSLQVLGRKLQPFDRSLDVHVSNLRKKLGEGPRGVERIKTVRGVGYLYGLPEGDGPNDLPDRGGKDAP</sequence>
<accession>A0A1W1XE26</accession>
<dbReference type="GO" id="GO:0006355">
    <property type="term" value="P:regulation of DNA-templated transcription"/>
    <property type="evidence" value="ECO:0007669"/>
    <property type="project" value="InterPro"/>
</dbReference>
<proteinExistence type="predicted"/>
<organism evidence="12 13">
    <name type="scientific">Desulfacinum hydrothermale DSM 13146</name>
    <dbReference type="NCBI Taxonomy" id="1121390"/>
    <lineage>
        <taxon>Bacteria</taxon>
        <taxon>Pseudomonadati</taxon>
        <taxon>Thermodesulfobacteriota</taxon>
        <taxon>Syntrophobacteria</taxon>
        <taxon>Syntrophobacterales</taxon>
        <taxon>Syntrophobacteraceae</taxon>
        <taxon>Desulfacinum</taxon>
    </lineage>
</organism>
<protein>
    <submittedName>
        <fullName evidence="12">Two component transcriptional regulator, winged helix family</fullName>
    </submittedName>
</protein>
<keyword evidence="3 8" id="KW-0597">Phosphoprotein</keyword>
<keyword evidence="7" id="KW-0804">Transcription</keyword>
<evidence type="ECO:0000256" key="3">
    <source>
        <dbReference type="ARBA" id="ARBA00022553"/>
    </source>
</evidence>
<dbReference type="Proteomes" id="UP000192783">
    <property type="component" value="Unassembled WGS sequence"/>
</dbReference>
<evidence type="ECO:0000259" key="11">
    <source>
        <dbReference type="PROSITE" id="PS51755"/>
    </source>
</evidence>
<keyword evidence="13" id="KW-1185">Reference proteome</keyword>
<keyword evidence="6 9" id="KW-0238">DNA-binding</keyword>
<dbReference type="InterPro" id="IPR011006">
    <property type="entry name" value="CheY-like_superfamily"/>
</dbReference>
<dbReference type="Gene3D" id="3.40.50.2300">
    <property type="match status" value="1"/>
</dbReference>
<dbReference type="PANTHER" id="PTHR48111">
    <property type="entry name" value="REGULATOR OF RPOS"/>
    <property type="match status" value="1"/>
</dbReference>
<dbReference type="InterPro" id="IPR039420">
    <property type="entry name" value="WalR-like"/>
</dbReference>
<dbReference type="InterPro" id="IPR001867">
    <property type="entry name" value="OmpR/PhoB-type_DNA-bd"/>
</dbReference>
<keyword evidence="2" id="KW-0963">Cytoplasm</keyword>
<dbReference type="Gene3D" id="1.10.10.10">
    <property type="entry name" value="Winged helix-like DNA-binding domain superfamily/Winged helix DNA-binding domain"/>
    <property type="match status" value="1"/>
</dbReference>
<evidence type="ECO:0000256" key="9">
    <source>
        <dbReference type="PROSITE-ProRule" id="PRU01091"/>
    </source>
</evidence>
<evidence type="ECO:0000256" key="8">
    <source>
        <dbReference type="PROSITE-ProRule" id="PRU00169"/>
    </source>
</evidence>
<dbReference type="Pfam" id="PF00072">
    <property type="entry name" value="Response_reg"/>
    <property type="match status" value="1"/>
</dbReference>
<dbReference type="FunFam" id="3.40.50.2300:FF:000001">
    <property type="entry name" value="DNA-binding response regulator PhoB"/>
    <property type="match status" value="1"/>
</dbReference>
<evidence type="ECO:0000313" key="12">
    <source>
        <dbReference type="EMBL" id="SMC21898.1"/>
    </source>
</evidence>
<evidence type="ECO:0000256" key="2">
    <source>
        <dbReference type="ARBA" id="ARBA00022490"/>
    </source>
</evidence>
<dbReference type="PROSITE" id="PS51755">
    <property type="entry name" value="OMPR_PHOB"/>
    <property type="match status" value="1"/>
</dbReference>
<evidence type="ECO:0000259" key="10">
    <source>
        <dbReference type="PROSITE" id="PS50110"/>
    </source>
</evidence>
<dbReference type="GO" id="GO:0032993">
    <property type="term" value="C:protein-DNA complex"/>
    <property type="evidence" value="ECO:0007669"/>
    <property type="project" value="TreeGrafter"/>
</dbReference>
<dbReference type="PROSITE" id="PS50110">
    <property type="entry name" value="RESPONSE_REGULATORY"/>
    <property type="match status" value="1"/>
</dbReference>
<dbReference type="InterPro" id="IPR016032">
    <property type="entry name" value="Sig_transdc_resp-reg_C-effctor"/>
</dbReference>
<dbReference type="CDD" id="cd00383">
    <property type="entry name" value="trans_reg_C"/>
    <property type="match status" value="1"/>
</dbReference>
<dbReference type="RefSeq" id="WP_084057066.1">
    <property type="nucleotide sequence ID" value="NZ_FWXF01000005.1"/>
</dbReference>
<feature type="domain" description="Response regulatory" evidence="10">
    <location>
        <begin position="6"/>
        <end position="119"/>
    </location>
</feature>
<dbReference type="InterPro" id="IPR058124">
    <property type="entry name" value="CpxR-like_REC"/>
</dbReference>
<dbReference type="EMBL" id="FWXF01000005">
    <property type="protein sequence ID" value="SMC21898.1"/>
    <property type="molecule type" value="Genomic_DNA"/>
</dbReference>
<dbReference type="SMART" id="SM00448">
    <property type="entry name" value="REC"/>
    <property type="match status" value="1"/>
</dbReference>
<dbReference type="AlphaFoldDB" id="A0A1W1XE26"/>
<feature type="domain" description="OmpR/PhoB-type" evidence="11">
    <location>
        <begin position="139"/>
        <end position="238"/>
    </location>
</feature>
<name>A0A1W1XE26_9BACT</name>
<evidence type="ECO:0000256" key="4">
    <source>
        <dbReference type="ARBA" id="ARBA00023012"/>
    </source>
</evidence>
<dbReference type="STRING" id="1121390.SAMN02746041_01307"/>
<evidence type="ECO:0000313" key="13">
    <source>
        <dbReference type="Proteomes" id="UP000192783"/>
    </source>
</evidence>
<evidence type="ECO:0000256" key="5">
    <source>
        <dbReference type="ARBA" id="ARBA00023015"/>
    </source>
</evidence>
<dbReference type="Gene3D" id="6.10.250.690">
    <property type="match status" value="1"/>
</dbReference>